<name>A0A8S4EFS8_PLUXY</name>
<feature type="domain" description="Nose resistant-to-fluoxetine protein N-terminal" evidence="5">
    <location>
        <begin position="57"/>
        <end position="199"/>
    </location>
</feature>
<protein>
    <submittedName>
        <fullName evidence="6">(diamondback moth) hypothetical protein</fullName>
    </submittedName>
</protein>
<keyword evidence="3" id="KW-0732">Signal</keyword>
<dbReference type="PANTHER" id="PTHR11161:SF0">
    <property type="entry name" value="O-ACYLTRANSFERASE LIKE PROTEIN"/>
    <property type="match status" value="1"/>
</dbReference>
<comment type="caution">
    <text evidence="6">The sequence shown here is derived from an EMBL/GenBank/DDBJ whole genome shotgun (WGS) entry which is preliminary data.</text>
</comment>
<evidence type="ECO:0000313" key="6">
    <source>
        <dbReference type="EMBL" id="CAG9113789.1"/>
    </source>
</evidence>
<feature type="transmembrane region" description="Helical" evidence="2">
    <location>
        <begin position="514"/>
        <end position="535"/>
    </location>
</feature>
<evidence type="ECO:0000256" key="3">
    <source>
        <dbReference type="SAM" id="SignalP"/>
    </source>
</evidence>
<feature type="transmembrane region" description="Helical" evidence="2">
    <location>
        <begin position="474"/>
        <end position="494"/>
    </location>
</feature>
<accession>A0A8S4EFS8</accession>
<keyword evidence="2" id="KW-1133">Transmembrane helix</keyword>
<feature type="transmembrane region" description="Helical" evidence="2">
    <location>
        <begin position="590"/>
        <end position="607"/>
    </location>
</feature>
<evidence type="ECO:0000256" key="1">
    <source>
        <dbReference type="SAM" id="MobiDB-lite"/>
    </source>
</evidence>
<evidence type="ECO:0000313" key="7">
    <source>
        <dbReference type="Proteomes" id="UP000653454"/>
    </source>
</evidence>
<dbReference type="InterPro" id="IPR052728">
    <property type="entry name" value="O2_lipid_transport_reg"/>
</dbReference>
<dbReference type="AlphaFoldDB" id="A0A8S4EFS8"/>
<dbReference type="Pfam" id="PF20146">
    <property type="entry name" value="NRF"/>
    <property type="match status" value="1"/>
</dbReference>
<evidence type="ECO:0000256" key="2">
    <source>
        <dbReference type="SAM" id="Phobius"/>
    </source>
</evidence>
<dbReference type="InterPro" id="IPR006621">
    <property type="entry name" value="Nose-resist-to-fluoxetine_N"/>
</dbReference>
<evidence type="ECO:0000259" key="4">
    <source>
        <dbReference type="Pfam" id="PF01757"/>
    </source>
</evidence>
<dbReference type="GO" id="GO:0016747">
    <property type="term" value="F:acyltransferase activity, transferring groups other than amino-acyl groups"/>
    <property type="evidence" value="ECO:0007669"/>
    <property type="project" value="InterPro"/>
</dbReference>
<feature type="transmembrane region" description="Helical" evidence="2">
    <location>
        <begin position="343"/>
        <end position="364"/>
    </location>
</feature>
<keyword evidence="2" id="KW-0812">Transmembrane</keyword>
<sequence>MWWPVLGAVSVLVCVSAQGGLRHDITLEGIFDDQLYEEAVDEERCARQLDQMTNAQRFQLYDASFRFPQGFSKLSLAAYGDYFSCLELRLPLPYSDQVEGKHCMILLPENLTEAITTAPPTLPPWLPELPALPDIPWLPFPRPDLEDMQTQLDELKTLTRAASPLVGPGFTRSNETRPLPSPTEVITRLRLGVCIPRACPLRQALAPLNTSLVSLNYQEYSCRLPDDRPYAAADYVAFVIFPLIGLITLLSTAYEVRHVVLLKGDPKSLSPLYTSFSVYSNTRKLFTFRDVPGAITCLDGIRSLSITWVVIGHTFLSMLLGALTNLKDALEFAQDARGLWMSSANICVDTFFMMSGLLLVYTSIHKMTQASLVKNLHMYYLNRYLRMLPILAAAVLLQASWMLRVLDGANWQLEGLQVQTCRRFWWAALLHIQNWYNPQQECLPHTWYLAVDFQLHILSPLLLFWLLAGRRTGWVSLAGALLASVTGTAIYVFLSNFNGNMFGDPTFRFFRWYYVNTLTRSPVFIVGMIYGYLMHGFKGKKLQLPKTFVAVCWLASLTLMSCVIYVYLPVSKLTNTNQLLNNYSNSFKRTIWSVAVGWLIFACAHGYGGPINWFLSLTVWKFIARISYAMYILHYPLQFLKASTIVAPQYFSVYNLWVNFTYDFSITVLSSTVMCIVIDSPFSTLQRLWLASGSKKKRPAREVEPVETKVPDLIEPTTNAPGSPLSNHETEAKTQL</sequence>
<gene>
    <name evidence="6" type="ORF">PLXY2_LOCUS5302</name>
</gene>
<proteinExistence type="predicted"/>
<dbReference type="Proteomes" id="UP000653454">
    <property type="component" value="Unassembled WGS sequence"/>
</dbReference>
<dbReference type="Pfam" id="PF01757">
    <property type="entry name" value="Acyl_transf_3"/>
    <property type="match status" value="1"/>
</dbReference>
<organism evidence="6 7">
    <name type="scientific">Plutella xylostella</name>
    <name type="common">Diamondback moth</name>
    <name type="synonym">Plutella maculipennis</name>
    <dbReference type="NCBI Taxonomy" id="51655"/>
    <lineage>
        <taxon>Eukaryota</taxon>
        <taxon>Metazoa</taxon>
        <taxon>Ecdysozoa</taxon>
        <taxon>Arthropoda</taxon>
        <taxon>Hexapoda</taxon>
        <taxon>Insecta</taxon>
        <taxon>Pterygota</taxon>
        <taxon>Neoptera</taxon>
        <taxon>Endopterygota</taxon>
        <taxon>Lepidoptera</taxon>
        <taxon>Glossata</taxon>
        <taxon>Ditrysia</taxon>
        <taxon>Yponomeutoidea</taxon>
        <taxon>Plutellidae</taxon>
        <taxon>Plutella</taxon>
    </lineage>
</organism>
<reference evidence="6" key="1">
    <citation type="submission" date="2020-11" db="EMBL/GenBank/DDBJ databases">
        <authorList>
            <person name="Whiteford S."/>
        </authorList>
    </citation>
    <scope>NUCLEOTIDE SEQUENCE</scope>
</reference>
<feature type="compositionally biased region" description="Basic and acidic residues" evidence="1">
    <location>
        <begin position="700"/>
        <end position="712"/>
    </location>
</feature>
<keyword evidence="2" id="KW-0472">Membrane</keyword>
<feature type="transmembrane region" description="Helical" evidence="2">
    <location>
        <begin position="447"/>
        <end position="467"/>
    </location>
</feature>
<feature type="region of interest" description="Disordered" evidence="1">
    <location>
        <begin position="696"/>
        <end position="736"/>
    </location>
</feature>
<dbReference type="PANTHER" id="PTHR11161">
    <property type="entry name" value="O-ACYLTRANSFERASE"/>
    <property type="match status" value="1"/>
</dbReference>
<dbReference type="EMBL" id="CAJHNJ030000015">
    <property type="protein sequence ID" value="CAG9113789.1"/>
    <property type="molecule type" value="Genomic_DNA"/>
</dbReference>
<keyword evidence="7" id="KW-1185">Reference proteome</keyword>
<feature type="transmembrane region" description="Helical" evidence="2">
    <location>
        <begin position="547"/>
        <end position="570"/>
    </location>
</feature>
<feature type="compositionally biased region" description="Polar residues" evidence="1">
    <location>
        <begin position="716"/>
        <end position="727"/>
    </location>
</feature>
<dbReference type="InterPro" id="IPR002656">
    <property type="entry name" value="Acyl_transf_3_dom"/>
</dbReference>
<feature type="domain" description="Acyltransferase 3" evidence="4">
    <location>
        <begin position="297"/>
        <end position="676"/>
    </location>
</feature>
<feature type="transmembrane region" description="Helical" evidence="2">
    <location>
        <begin position="384"/>
        <end position="403"/>
    </location>
</feature>
<feature type="chain" id="PRO_5035834577" evidence="3">
    <location>
        <begin position="18"/>
        <end position="736"/>
    </location>
</feature>
<feature type="transmembrane region" description="Helical" evidence="2">
    <location>
        <begin position="235"/>
        <end position="254"/>
    </location>
</feature>
<feature type="transmembrane region" description="Helical" evidence="2">
    <location>
        <begin position="304"/>
        <end position="323"/>
    </location>
</feature>
<feature type="signal peptide" evidence="3">
    <location>
        <begin position="1"/>
        <end position="17"/>
    </location>
</feature>
<evidence type="ECO:0000259" key="5">
    <source>
        <dbReference type="Pfam" id="PF20146"/>
    </source>
</evidence>